<proteinExistence type="predicted"/>
<organism evidence="1 2">
    <name type="scientific">Streptomyces chilikensis</name>
    <dbReference type="NCBI Taxonomy" id="1194079"/>
    <lineage>
        <taxon>Bacteria</taxon>
        <taxon>Bacillati</taxon>
        <taxon>Actinomycetota</taxon>
        <taxon>Actinomycetes</taxon>
        <taxon>Kitasatosporales</taxon>
        <taxon>Streptomycetaceae</taxon>
        <taxon>Streptomyces</taxon>
    </lineage>
</organism>
<name>A0ABV3ERR3_9ACTN</name>
<evidence type="ECO:0000313" key="2">
    <source>
        <dbReference type="Proteomes" id="UP001551584"/>
    </source>
</evidence>
<sequence>MTGTPDFDPAEMRAAALYQALVRISPADPQTEGIDLRLTLRLGNGRPMGEVVFTADEVSELIARVESPACHAGADDDPGIDAEIDDLAQAGPDFTAAAAAFAALSAGYATRGPAPATADGLPEVTRAEVDDVMRGLTDLLGEQQ</sequence>
<evidence type="ECO:0000313" key="1">
    <source>
        <dbReference type="EMBL" id="MEU9578816.1"/>
    </source>
</evidence>
<protein>
    <submittedName>
        <fullName evidence="1">Uncharacterized protein</fullName>
    </submittedName>
</protein>
<accession>A0ABV3ERR3</accession>
<gene>
    <name evidence="1" type="ORF">AB0D95_16395</name>
</gene>
<keyword evidence="2" id="KW-1185">Reference proteome</keyword>
<dbReference type="EMBL" id="JBEZNA010000034">
    <property type="protein sequence ID" value="MEU9578816.1"/>
    <property type="molecule type" value="Genomic_DNA"/>
</dbReference>
<dbReference type="RefSeq" id="WP_359273209.1">
    <property type="nucleotide sequence ID" value="NZ_JBEZNA010000034.1"/>
</dbReference>
<comment type="caution">
    <text evidence="1">The sequence shown here is derived from an EMBL/GenBank/DDBJ whole genome shotgun (WGS) entry which is preliminary data.</text>
</comment>
<reference evidence="1 2" key="1">
    <citation type="submission" date="2024-06" db="EMBL/GenBank/DDBJ databases">
        <title>The Natural Products Discovery Center: Release of the First 8490 Sequenced Strains for Exploring Actinobacteria Biosynthetic Diversity.</title>
        <authorList>
            <person name="Kalkreuter E."/>
            <person name="Kautsar S.A."/>
            <person name="Yang D."/>
            <person name="Bader C.D."/>
            <person name="Teijaro C.N."/>
            <person name="Fluegel L."/>
            <person name="Davis C.M."/>
            <person name="Simpson J.R."/>
            <person name="Lauterbach L."/>
            <person name="Steele A.D."/>
            <person name="Gui C."/>
            <person name="Meng S."/>
            <person name="Li G."/>
            <person name="Viehrig K."/>
            <person name="Ye F."/>
            <person name="Su P."/>
            <person name="Kiefer A.F."/>
            <person name="Nichols A."/>
            <person name="Cepeda A.J."/>
            <person name="Yan W."/>
            <person name="Fan B."/>
            <person name="Jiang Y."/>
            <person name="Adhikari A."/>
            <person name="Zheng C.-J."/>
            <person name="Schuster L."/>
            <person name="Cowan T.M."/>
            <person name="Smanski M.J."/>
            <person name="Chevrette M.G."/>
            <person name="De Carvalho L.P.S."/>
            <person name="Shen B."/>
        </authorList>
    </citation>
    <scope>NUCLEOTIDE SEQUENCE [LARGE SCALE GENOMIC DNA]</scope>
    <source>
        <strain evidence="1 2">NPDC048117</strain>
    </source>
</reference>
<dbReference type="Proteomes" id="UP001551584">
    <property type="component" value="Unassembled WGS sequence"/>
</dbReference>